<dbReference type="EMBL" id="BAABKN010000015">
    <property type="protein sequence ID" value="GAA4740020.1"/>
    <property type="molecule type" value="Genomic_DNA"/>
</dbReference>
<comment type="caution">
    <text evidence="1">The sequence shown here is derived from an EMBL/GenBank/DDBJ whole genome shotgun (WGS) entry which is preliminary data.</text>
</comment>
<dbReference type="RefSeq" id="WP_345527170.1">
    <property type="nucleotide sequence ID" value="NZ_BAABKN010000015.1"/>
</dbReference>
<organism evidence="1 2">
    <name type="scientific">Nocardioides endophyticus</name>
    <dbReference type="NCBI Taxonomy" id="1353775"/>
    <lineage>
        <taxon>Bacteria</taxon>
        <taxon>Bacillati</taxon>
        <taxon>Actinomycetota</taxon>
        <taxon>Actinomycetes</taxon>
        <taxon>Propionibacteriales</taxon>
        <taxon>Nocardioidaceae</taxon>
        <taxon>Nocardioides</taxon>
    </lineage>
</organism>
<name>A0ABP8YWG9_9ACTN</name>
<dbReference type="Proteomes" id="UP001499882">
    <property type="component" value="Unassembled WGS sequence"/>
</dbReference>
<accession>A0ABP8YWG9</accession>
<evidence type="ECO:0000313" key="2">
    <source>
        <dbReference type="Proteomes" id="UP001499882"/>
    </source>
</evidence>
<keyword evidence="2" id="KW-1185">Reference proteome</keyword>
<evidence type="ECO:0000313" key="1">
    <source>
        <dbReference type="EMBL" id="GAA4740020.1"/>
    </source>
</evidence>
<sequence length="351" mass="39117">MMWLTEPPPYDVGRAPLVRPVRIDPLGRAGPTRAQARGPRWRRTGQGFYVPADVDATLPAQRILEASHDLRGSQSVTGWAALHWHGAFWLDGFDAPGRPAPVKIAVVHGSRRPQLGVEVTSEFIPPKERQTVGGLQVVSPRCAVAFEMRYAPTPVAAVRAFDMAAAADLVSRAELLDYFEQLYHWTGIPGARDAGLLVDENAWSPPEVDARLVWPLELGHAPPLTNRPLFDRSGRHIGTPDLLDLNAGLVVEYEGALHLAGVRRAKDLVREDAFRKVGLEYLTLVSADRADRSRMALRVAAALDRSPYLPREECAWTIEPPPWWLPTHTVELRRALSPEQRERFLGYRRTA</sequence>
<evidence type="ECO:0008006" key="3">
    <source>
        <dbReference type="Google" id="ProtNLM"/>
    </source>
</evidence>
<proteinExistence type="predicted"/>
<gene>
    <name evidence="1" type="ORF">GCM10023350_25570</name>
</gene>
<protein>
    <recommendedName>
        <fullName evidence="3">DUF559 domain-containing protein</fullName>
    </recommendedName>
</protein>
<reference evidence="2" key="1">
    <citation type="journal article" date="2019" name="Int. J. Syst. Evol. Microbiol.">
        <title>The Global Catalogue of Microorganisms (GCM) 10K type strain sequencing project: providing services to taxonomists for standard genome sequencing and annotation.</title>
        <authorList>
            <consortium name="The Broad Institute Genomics Platform"/>
            <consortium name="The Broad Institute Genome Sequencing Center for Infectious Disease"/>
            <person name="Wu L."/>
            <person name="Ma J."/>
        </authorList>
    </citation>
    <scope>NUCLEOTIDE SEQUENCE [LARGE SCALE GENOMIC DNA]</scope>
    <source>
        <strain evidence="2">JCM 18532</strain>
    </source>
</reference>